<reference evidence="1 2" key="1">
    <citation type="journal article" date="2020" name="Cell">
        <title>Large-Scale Comparative Analyses of Tick Genomes Elucidate Their Genetic Diversity and Vector Capacities.</title>
        <authorList>
            <consortium name="Tick Genome and Microbiome Consortium (TIGMIC)"/>
            <person name="Jia N."/>
            <person name="Wang J."/>
            <person name="Shi W."/>
            <person name="Du L."/>
            <person name="Sun Y."/>
            <person name="Zhan W."/>
            <person name="Jiang J.F."/>
            <person name="Wang Q."/>
            <person name="Zhang B."/>
            <person name="Ji P."/>
            <person name="Bell-Sakyi L."/>
            <person name="Cui X.M."/>
            <person name="Yuan T.T."/>
            <person name="Jiang B.G."/>
            <person name="Yang W.F."/>
            <person name="Lam T.T."/>
            <person name="Chang Q.C."/>
            <person name="Ding S.J."/>
            <person name="Wang X.J."/>
            <person name="Zhu J.G."/>
            <person name="Ruan X.D."/>
            <person name="Zhao L."/>
            <person name="Wei J.T."/>
            <person name="Ye R.Z."/>
            <person name="Que T.C."/>
            <person name="Du C.H."/>
            <person name="Zhou Y.H."/>
            <person name="Cheng J.X."/>
            <person name="Dai P.F."/>
            <person name="Guo W.B."/>
            <person name="Han X.H."/>
            <person name="Huang E.J."/>
            <person name="Li L.F."/>
            <person name="Wei W."/>
            <person name="Gao Y.C."/>
            <person name="Liu J.Z."/>
            <person name="Shao H.Z."/>
            <person name="Wang X."/>
            <person name="Wang C.C."/>
            <person name="Yang T.C."/>
            <person name="Huo Q.B."/>
            <person name="Li W."/>
            <person name="Chen H.Y."/>
            <person name="Chen S.E."/>
            <person name="Zhou L.G."/>
            <person name="Ni X.B."/>
            <person name="Tian J.H."/>
            <person name="Sheng Y."/>
            <person name="Liu T."/>
            <person name="Pan Y.S."/>
            <person name="Xia L.Y."/>
            <person name="Li J."/>
            <person name="Zhao F."/>
            <person name="Cao W.C."/>
        </authorList>
    </citation>
    <scope>NUCLEOTIDE SEQUENCE [LARGE SCALE GENOMIC DNA]</scope>
    <source>
        <strain evidence="1">Iper-2018</strain>
    </source>
</reference>
<sequence>MKADWGVSSWEPSTQTEKTGRNYEGQPGRTVKTMFRCAGCDQAAAAPTMGDITTSLSRRHHRRFQRSPVHQLGLPQTSVHHRHQLLPTSLIDLQQPQQLA</sequence>
<dbReference type="EMBL" id="JABSTQ010000388">
    <property type="protein sequence ID" value="KAG0445425.1"/>
    <property type="molecule type" value="Genomic_DNA"/>
</dbReference>
<accession>A0AC60R2N4</accession>
<gene>
    <name evidence="1" type="ORF">HPB47_015330</name>
</gene>
<proteinExistence type="predicted"/>
<keyword evidence="2" id="KW-1185">Reference proteome</keyword>
<organism evidence="1 2">
    <name type="scientific">Ixodes persulcatus</name>
    <name type="common">Taiga tick</name>
    <dbReference type="NCBI Taxonomy" id="34615"/>
    <lineage>
        <taxon>Eukaryota</taxon>
        <taxon>Metazoa</taxon>
        <taxon>Ecdysozoa</taxon>
        <taxon>Arthropoda</taxon>
        <taxon>Chelicerata</taxon>
        <taxon>Arachnida</taxon>
        <taxon>Acari</taxon>
        <taxon>Parasitiformes</taxon>
        <taxon>Ixodida</taxon>
        <taxon>Ixodoidea</taxon>
        <taxon>Ixodidae</taxon>
        <taxon>Ixodinae</taxon>
        <taxon>Ixodes</taxon>
    </lineage>
</organism>
<protein>
    <submittedName>
        <fullName evidence="1">Uncharacterized protein</fullName>
    </submittedName>
</protein>
<evidence type="ECO:0000313" key="1">
    <source>
        <dbReference type="EMBL" id="KAG0445425.1"/>
    </source>
</evidence>
<dbReference type="Proteomes" id="UP000805193">
    <property type="component" value="Unassembled WGS sequence"/>
</dbReference>
<comment type="caution">
    <text evidence="1">The sequence shown here is derived from an EMBL/GenBank/DDBJ whole genome shotgun (WGS) entry which is preliminary data.</text>
</comment>
<evidence type="ECO:0000313" key="2">
    <source>
        <dbReference type="Proteomes" id="UP000805193"/>
    </source>
</evidence>
<name>A0AC60R2N4_IXOPE</name>